<name>A0AAD9VBJ7_ACRCE</name>
<dbReference type="PANTHER" id="PTHR46311:SF3">
    <property type="entry name" value="CALCIUM-BINDING PROTEIN 8"/>
    <property type="match status" value="1"/>
</dbReference>
<evidence type="ECO:0000256" key="3">
    <source>
        <dbReference type="SAM" id="Coils"/>
    </source>
</evidence>
<dbReference type="CDD" id="cd00051">
    <property type="entry name" value="EFh"/>
    <property type="match status" value="1"/>
</dbReference>
<protein>
    <submittedName>
        <fullName evidence="5">EF-hand calcium-binding domain-containing protein 4A</fullName>
    </submittedName>
</protein>
<comment type="caution">
    <text evidence="5">The sequence shown here is derived from an EMBL/GenBank/DDBJ whole genome shotgun (WGS) entry which is preliminary data.</text>
</comment>
<dbReference type="PROSITE" id="PS50222">
    <property type="entry name" value="EF_HAND_2"/>
    <property type="match status" value="3"/>
</dbReference>
<proteinExistence type="predicted"/>
<reference evidence="5" key="1">
    <citation type="journal article" date="2023" name="G3 (Bethesda)">
        <title>Whole genome assembly and annotation of the endangered Caribbean coral Acropora cervicornis.</title>
        <authorList>
            <person name="Selwyn J.D."/>
            <person name="Vollmer S.V."/>
        </authorList>
    </citation>
    <scope>NUCLEOTIDE SEQUENCE</scope>
    <source>
        <strain evidence="5">K2</strain>
    </source>
</reference>
<dbReference type="Gene3D" id="1.10.238.10">
    <property type="entry name" value="EF-hand"/>
    <property type="match status" value="2"/>
</dbReference>
<dbReference type="PROSITE" id="PS00018">
    <property type="entry name" value="EF_HAND_1"/>
    <property type="match status" value="2"/>
</dbReference>
<sequence>MAEDAEQLKSVLKERAIELYNLCDQDRKGYITKNELQSVIAELGLPLDVAQVKQTFDELDEDQNGYLTLEEFTAGFGLFLGIQSEDEGNGELHAITSINDPGRELFFLCDPEGKGYITKVDLERVAEDLNLDFQQLDFIFDKLDIDQNGQLTMDEFVEGFGSFLAESNGAIEVDSSEHESFNDSSKDTLHAGQDIFESLDTDIGSPNHASEEALFQEIVESVGEDLFTGWLTKDQLRDIWEALRKNDVRGLQKFEEFLGKVSAEIRRAKTDSEQLESALKSKTNSHDVEVQKLYEEMEQQIRTEKERIHNERIKREKALKEELRRELESKELEVQLLLQKQRSLEEEIRRKSFTEQDIKSENEKLFQKTMYLEEMLNSSVSSLEDTKSYVNQLQAQTALEKKERARTALIGKRNHPFNLDP</sequence>
<keyword evidence="6" id="KW-1185">Reference proteome</keyword>
<dbReference type="InterPro" id="IPR051111">
    <property type="entry name" value="Ca-binding_regulatory"/>
</dbReference>
<dbReference type="PANTHER" id="PTHR46311">
    <property type="entry name" value="CALCIUM-BINDING PROTEIN 8-RELATED"/>
    <property type="match status" value="1"/>
</dbReference>
<evidence type="ECO:0000313" key="5">
    <source>
        <dbReference type="EMBL" id="KAK2568309.1"/>
    </source>
</evidence>
<gene>
    <name evidence="5" type="ORF">P5673_007319</name>
</gene>
<evidence type="ECO:0000256" key="1">
    <source>
        <dbReference type="ARBA" id="ARBA00022737"/>
    </source>
</evidence>
<dbReference type="AlphaFoldDB" id="A0AAD9VBJ7"/>
<feature type="domain" description="EF-hand" evidence="4">
    <location>
        <begin position="47"/>
        <end position="82"/>
    </location>
</feature>
<dbReference type="Pfam" id="PF13499">
    <property type="entry name" value="EF-hand_7"/>
    <property type="match status" value="2"/>
</dbReference>
<dbReference type="GO" id="GO:0005509">
    <property type="term" value="F:calcium ion binding"/>
    <property type="evidence" value="ECO:0007669"/>
    <property type="project" value="InterPro"/>
</dbReference>
<evidence type="ECO:0000313" key="6">
    <source>
        <dbReference type="Proteomes" id="UP001249851"/>
    </source>
</evidence>
<dbReference type="GO" id="GO:0032588">
    <property type="term" value="C:trans-Golgi network membrane"/>
    <property type="evidence" value="ECO:0007669"/>
    <property type="project" value="TreeGrafter"/>
</dbReference>
<dbReference type="InterPro" id="IPR002048">
    <property type="entry name" value="EF_hand_dom"/>
</dbReference>
<feature type="coiled-coil region" evidence="3">
    <location>
        <begin position="258"/>
        <end position="364"/>
    </location>
</feature>
<keyword evidence="2" id="KW-0106">Calcium</keyword>
<dbReference type="InterPro" id="IPR011992">
    <property type="entry name" value="EF-hand-dom_pair"/>
</dbReference>
<keyword evidence="1" id="KW-0677">Repeat</keyword>
<dbReference type="EMBL" id="JARQWQ010000012">
    <property type="protein sequence ID" value="KAK2568309.1"/>
    <property type="molecule type" value="Genomic_DNA"/>
</dbReference>
<reference evidence="5" key="2">
    <citation type="journal article" date="2023" name="Science">
        <title>Genomic signatures of disease resistance in endangered staghorn corals.</title>
        <authorList>
            <person name="Vollmer S.V."/>
            <person name="Selwyn J.D."/>
            <person name="Despard B.A."/>
            <person name="Roesel C.L."/>
        </authorList>
    </citation>
    <scope>NUCLEOTIDE SEQUENCE</scope>
    <source>
        <strain evidence="5">K2</strain>
    </source>
</reference>
<keyword evidence="3" id="KW-0175">Coiled coil</keyword>
<evidence type="ECO:0000259" key="4">
    <source>
        <dbReference type="PROSITE" id="PS50222"/>
    </source>
</evidence>
<dbReference type="SMART" id="SM00054">
    <property type="entry name" value="EFh"/>
    <property type="match status" value="3"/>
</dbReference>
<evidence type="ECO:0000256" key="2">
    <source>
        <dbReference type="ARBA" id="ARBA00022837"/>
    </source>
</evidence>
<feature type="domain" description="EF-hand" evidence="4">
    <location>
        <begin position="131"/>
        <end position="166"/>
    </location>
</feature>
<feature type="domain" description="EF-hand" evidence="4">
    <location>
        <begin position="11"/>
        <end position="46"/>
    </location>
</feature>
<dbReference type="Proteomes" id="UP001249851">
    <property type="component" value="Unassembled WGS sequence"/>
</dbReference>
<organism evidence="5 6">
    <name type="scientific">Acropora cervicornis</name>
    <name type="common">Staghorn coral</name>
    <dbReference type="NCBI Taxonomy" id="6130"/>
    <lineage>
        <taxon>Eukaryota</taxon>
        <taxon>Metazoa</taxon>
        <taxon>Cnidaria</taxon>
        <taxon>Anthozoa</taxon>
        <taxon>Hexacorallia</taxon>
        <taxon>Scleractinia</taxon>
        <taxon>Astrocoeniina</taxon>
        <taxon>Acroporidae</taxon>
        <taxon>Acropora</taxon>
    </lineage>
</organism>
<accession>A0AAD9VBJ7</accession>
<dbReference type="InterPro" id="IPR018247">
    <property type="entry name" value="EF_Hand_1_Ca_BS"/>
</dbReference>
<dbReference type="SUPFAM" id="SSF47473">
    <property type="entry name" value="EF-hand"/>
    <property type="match status" value="1"/>
</dbReference>